<protein>
    <recommendedName>
        <fullName evidence="2">Calponin-homology (CH) domain-containing protein</fullName>
    </recommendedName>
</protein>
<sequence>MRLEQECIDKDSTVEKIQQIFDEFSRKYGFYNIEKERNEKQLISKSEELHAALSELSEVRSSLSSLENKYSDLQKNYDRLSVENVELEKELDEIRSEVMERRRKSITRKSLDMIQFVNTRIKIDECEDENMGLVVLEQLLQKIDTLKKENQNLIISLENERAEHKALQRDLHVAVQVAERGREEAEAEVARFMEASKYSSADSEQWTELMKKYDKNSKRNALLAWTQSHLVAYPSLSVTNFSSDWTGGQTLCALIHSIRPDLIDRAELGQGDCTQLAVKRAGELGIEINPEIFMTSSPDWKHIMAIVFELYKKYDYIRKNVGCNLNT</sequence>
<dbReference type="SUPFAM" id="SSF47576">
    <property type="entry name" value="Calponin-homology domain, CH-domain"/>
    <property type="match status" value="1"/>
</dbReference>
<feature type="coiled-coil region" evidence="1">
    <location>
        <begin position="49"/>
        <end position="104"/>
    </location>
</feature>
<dbReference type="InterPro" id="IPR036872">
    <property type="entry name" value="CH_dom_sf"/>
</dbReference>
<dbReference type="PANTHER" id="PTHR23167">
    <property type="entry name" value="CALPONIN HOMOLOGY DOMAIN-CONTAINING PROTEIN DDB_G0272472-RELATED"/>
    <property type="match status" value="1"/>
</dbReference>
<keyword evidence="4" id="KW-1185">Reference proteome</keyword>
<evidence type="ECO:0000313" key="4">
    <source>
        <dbReference type="Proteomes" id="UP000053766"/>
    </source>
</evidence>
<feature type="domain" description="Calponin-homology (CH)" evidence="2">
    <location>
        <begin position="216"/>
        <end position="315"/>
    </location>
</feature>
<dbReference type="Pfam" id="PF00307">
    <property type="entry name" value="CH"/>
    <property type="match status" value="1"/>
</dbReference>
<evidence type="ECO:0000313" key="3">
    <source>
        <dbReference type="EMBL" id="KJH50829.1"/>
    </source>
</evidence>
<evidence type="ECO:0000259" key="2">
    <source>
        <dbReference type="PROSITE" id="PS50021"/>
    </source>
</evidence>
<name>A0A0D8Y4A7_DICVI</name>
<dbReference type="SMART" id="SM00033">
    <property type="entry name" value="CH"/>
    <property type="match status" value="1"/>
</dbReference>
<dbReference type="EMBL" id="KN716196">
    <property type="protein sequence ID" value="KJH50829.1"/>
    <property type="molecule type" value="Genomic_DNA"/>
</dbReference>
<keyword evidence="1" id="KW-0175">Coiled coil</keyword>
<reference evidence="4" key="2">
    <citation type="journal article" date="2016" name="Sci. Rep.">
        <title>Dictyocaulus viviparus genome, variome and transcriptome elucidate lungworm biology and support future intervention.</title>
        <authorList>
            <person name="McNulty S.N."/>
            <person name="Strube C."/>
            <person name="Rosa B.A."/>
            <person name="Martin J.C."/>
            <person name="Tyagi R."/>
            <person name="Choi Y.J."/>
            <person name="Wang Q."/>
            <person name="Hallsworth Pepin K."/>
            <person name="Zhang X."/>
            <person name="Ozersky P."/>
            <person name="Wilson R.K."/>
            <person name="Sternberg P.W."/>
            <person name="Gasser R.B."/>
            <person name="Mitreva M."/>
        </authorList>
    </citation>
    <scope>NUCLEOTIDE SEQUENCE [LARGE SCALE GENOMIC DNA]</scope>
    <source>
        <strain evidence="4">HannoverDv2000</strain>
    </source>
</reference>
<proteinExistence type="predicted"/>
<organism evidence="3 4">
    <name type="scientific">Dictyocaulus viviparus</name>
    <name type="common">Bovine lungworm</name>
    <dbReference type="NCBI Taxonomy" id="29172"/>
    <lineage>
        <taxon>Eukaryota</taxon>
        <taxon>Metazoa</taxon>
        <taxon>Ecdysozoa</taxon>
        <taxon>Nematoda</taxon>
        <taxon>Chromadorea</taxon>
        <taxon>Rhabditida</taxon>
        <taxon>Rhabditina</taxon>
        <taxon>Rhabditomorpha</taxon>
        <taxon>Strongyloidea</taxon>
        <taxon>Metastrongylidae</taxon>
        <taxon>Dictyocaulus</taxon>
    </lineage>
</organism>
<dbReference type="Gene3D" id="1.10.418.10">
    <property type="entry name" value="Calponin-like domain"/>
    <property type="match status" value="1"/>
</dbReference>
<dbReference type="InterPro" id="IPR001715">
    <property type="entry name" value="CH_dom"/>
</dbReference>
<dbReference type="AlphaFoldDB" id="A0A0D8Y4A7"/>
<dbReference type="InterPro" id="IPR050540">
    <property type="entry name" value="F-actin_Monoox_Mical"/>
</dbReference>
<gene>
    <name evidence="3" type="ORF">DICVIV_02979</name>
</gene>
<dbReference type="PANTHER" id="PTHR23167:SF46">
    <property type="entry name" value="EPS15 HOMOLOGY DOMAIN CONTAINING PROTEIN-BINDING PROTEIN 1, ISOFORM F"/>
    <property type="match status" value="1"/>
</dbReference>
<accession>A0A0D8Y4A7</accession>
<dbReference type="PROSITE" id="PS50021">
    <property type="entry name" value="CH"/>
    <property type="match status" value="1"/>
</dbReference>
<feature type="coiled-coil region" evidence="1">
    <location>
        <begin position="136"/>
        <end position="195"/>
    </location>
</feature>
<dbReference type="Proteomes" id="UP000053766">
    <property type="component" value="Unassembled WGS sequence"/>
</dbReference>
<dbReference type="OrthoDB" id="10017054at2759"/>
<evidence type="ECO:0000256" key="1">
    <source>
        <dbReference type="SAM" id="Coils"/>
    </source>
</evidence>
<reference evidence="3 4" key="1">
    <citation type="submission" date="2013-11" db="EMBL/GenBank/DDBJ databases">
        <title>Draft genome of the bovine lungworm Dictyocaulus viviparus.</title>
        <authorList>
            <person name="Mitreva M."/>
        </authorList>
    </citation>
    <scope>NUCLEOTIDE SEQUENCE [LARGE SCALE GENOMIC DNA]</scope>
    <source>
        <strain evidence="3 4">HannoverDv2000</strain>
    </source>
</reference>